<dbReference type="PANTHER" id="PTHR31669">
    <property type="entry name" value="PROTEIN FAR1-RELATED SEQUENCE 10-RELATED"/>
    <property type="match status" value="1"/>
</dbReference>
<dbReference type="InterPro" id="IPR004330">
    <property type="entry name" value="FAR1_DNA_bnd_dom"/>
</dbReference>
<evidence type="ECO:0000256" key="2">
    <source>
        <dbReference type="ARBA" id="ARBA00022723"/>
    </source>
</evidence>
<feature type="domain" description="WRKY" evidence="8">
    <location>
        <begin position="117"/>
        <end position="191"/>
    </location>
</feature>
<proteinExistence type="inferred from homology"/>
<dbReference type="Pfam" id="PF04434">
    <property type="entry name" value="SWIM"/>
    <property type="match status" value="1"/>
</dbReference>
<dbReference type="GO" id="GO:0008270">
    <property type="term" value="F:zinc ion binding"/>
    <property type="evidence" value="ECO:0007669"/>
    <property type="project" value="UniProtKB-UniRule"/>
</dbReference>
<reference evidence="10" key="1">
    <citation type="journal article" date="2005" name="PLoS Biol.">
        <title>The genomes of Oryza sativa: a history of duplications.</title>
        <authorList>
            <person name="Yu J."/>
            <person name="Wang J."/>
            <person name="Lin W."/>
            <person name="Li S."/>
            <person name="Li H."/>
            <person name="Zhou J."/>
            <person name="Ni P."/>
            <person name="Dong W."/>
            <person name="Hu S."/>
            <person name="Zeng C."/>
            <person name="Zhang J."/>
            <person name="Zhang Y."/>
            <person name="Li R."/>
            <person name="Xu Z."/>
            <person name="Li S."/>
            <person name="Li X."/>
            <person name="Zheng H."/>
            <person name="Cong L."/>
            <person name="Lin L."/>
            <person name="Yin J."/>
            <person name="Geng J."/>
            <person name="Li G."/>
            <person name="Shi J."/>
            <person name="Liu J."/>
            <person name="Lv H."/>
            <person name="Li J."/>
            <person name="Wang J."/>
            <person name="Deng Y."/>
            <person name="Ran L."/>
            <person name="Shi X."/>
            <person name="Wang X."/>
            <person name="Wu Q."/>
            <person name="Li C."/>
            <person name="Ren X."/>
            <person name="Wang J."/>
            <person name="Wang X."/>
            <person name="Li D."/>
            <person name="Liu D."/>
            <person name="Zhang X."/>
            <person name="Ji Z."/>
            <person name="Zhao W."/>
            <person name="Sun Y."/>
            <person name="Zhang Z."/>
            <person name="Bao J."/>
            <person name="Han Y."/>
            <person name="Dong L."/>
            <person name="Ji J."/>
            <person name="Chen P."/>
            <person name="Wu S."/>
            <person name="Liu J."/>
            <person name="Xiao Y."/>
            <person name="Bu D."/>
            <person name="Tan J."/>
            <person name="Yang L."/>
            <person name="Ye C."/>
            <person name="Zhang J."/>
            <person name="Xu J."/>
            <person name="Zhou Y."/>
            <person name="Yu Y."/>
            <person name="Zhang B."/>
            <person name="Zhuang S."/>
            <person name="Wei H."/>
            <person name="Liu B."/>
            <person name="Lei M."/>
            <person name="Yu H."/>
            <person name="Li Y."/>
            <person name="Xu H."/>
            <person name="Wei S."/>
            <person name="He X."/>
            <person name="Fang L."/>
            <person name="Zhang Z."/>
            <person name="Zhang Y."/>
            <person name="Huang X."/>
            <person name="Su Z."/>
            <person name="Tong W."/>
            <person name="Li J."/>
            <person name="Tong Z."/>
            <person name="Li S."/>
            <person name="Ye J."/>
            <person name="Wang L."/>
            <person name="Fang L."/>
            <person name="Lei T."/>
            <person name="Chen C."/>
            <person name="Chen H."/>
            <person name="Xu Z."/>
            <person name="Li H."/>
            <person name="Huang H."/>
            <person name="Zhang F."/>
            <person name="Xu H."/>
            <person name="Li N."/>
            <person name="Zhao C."/>
            <person name="Li S."/>
            <person name="Dong L."/>
            <person name="Huang Y."/>
            <person name="Li L."/>
            <person name="Xi Y."/>
            <person name="Qi Q."/>
            <person name="Li W."/>
            <person name="Zhang B."/>
            <person name="Hu W."/>
            <person name="Zhang Y."/>
            <person name="Tian X."/>
            <person name="Jiao Y."/>
            <person name="Liang X."/>
            <person name="Jin J."/>
            <person name="Gao L."/>
            <person name="Zheng W."/>
            <person name="Hao B."/>
            <person name="Liu S."/>
            <person name="Wang W."/>
            <person name="Yuan L."/>
            <person name="Cao M."/>
            <person name="McDermott J."/>
            <person name="Samudrala R."/>
            <person name="Wang J."/>
            <person name="Wong G.K."/>
            <person name="Yang H."/>
        </authorList>
    </citation>
    <scope>NUCLEOTIDE SEQUENCE [LARGE SCALE GENOMIC DNA]</scope>
</reference>
<evidence type="ECO:0000256" key="4">
    <source>
        <dbReference type="ARBA" id="ARBA00022833"/>
    </source>
</evidence>
<dbReference type="SMART" id="SM00575">
    <property type="entry name" value="ZnF_PMZ"/>
    <property type="match status" value="1"/>
</dbReference>
<dbReference type="Proteomes" id="UP000007752">
    <property type="component" value="Chromosome 2"/>
</dbReference>
<dbReference type="EMBL" id="CM000139">
    <property type="protein sequence ID" value="EEE57149.1"/>
    <property type="molecule type" value="Genomic_DNA"/>
</dbReference>
<organism evidence="10">
    <name type="scientific">Oryza sativa subsp. japonica</name>
    <name type="common">Rice</name>
    <dbReference type="NCBI Taxonomy" id="39947"/>
    <lineage>
        <taxon>Eukaryota</taxon>
        <taxon>Viridiplantae</taxon>
        <taxon>Streptophyta</taxon>
        <taxon>Embryophyta</taxon>
        <taxon>Tracheophyta</taxon>
        <taxon>Spermatophyta</taxon>
        <taxon>Magnoliopsida</taxon>
        <taxon>Liliopsida</taxon>
        <taxon>Poales</taxon>
        <taxon>Poaceae</taxon>
        <taxon>BOP clade</taxon>
        <taxon>Oryzoideae</taxon>
        <taxon>Oryzeae</taxon>
        <taxon>Oryzinae</taxon>
        <taxon>Oryza</taxon>
        <taxon>Oryza sativa</taxon>
    </lineage>
</organism>
<dbReference type="InterPro" id="IPR003657">
    <property type="entry name" value="WRKY_dom"/>
</dbReference>
<evidence type="ECO:0000256" key="6">
    <source>
        <dbReference type="RuleBase" id="RU367018"/>
    </source>
</evidence>
<keyword evidence="6" id="KW-0539">Nucleus</keyword>
<feature type="region of interest" description="Disordered" evidence="7">
    <location>
        <begin position="203"/>
        <end position="231"/>
    </location>
</feature>
<dbReference type="GO" id="GO:0043565">
    <property type="term" value="F:sequence-specific DNA binding"/>
    <property type="evidence" value="ECO:0007669"/>
    <property type="project" value="InterPro"/>
</dbReference>
<evidence type="ECO:0000256" key="7">
    <source>
        <dbReference type="SAM" id="MobiDB-lite"/>
    </source>
</evidence>
<dbReference type="InterPro" id="IPR031052">
    <property type="entry name" value="FHY3/FAR1"/>
</dbReference>
<evidence type="ECO:0000256" key="1">
    <source>
        <dbReference type="ARBA" id="ARBA00005889"/>
    </source>
</evidence>
<dbReference type="Pfam" id="PF10551">
    <property type="entry name" value="MULE"/>
    <property type="match status" value="1"/>
</dbReference>
<gene>
    <name evidence="10" type="ORF">OsJ_07058</name>
</gene>
<dbReference type="InterPro" id="IPR018289">
    <property type="entry name" value="MULE_transposase_dom"/>
</dbReference>
<dbReference type="HOGENOM" id="CLU_008459_12_2_1"/>
<comment type="similarity">
    <text evidence="1 6">Belongs to the FHY3/FAR1 family.</text>
</comment>
<feature type="domain" description="SWIM-type" evidence="9">
    <location>
        <begin position="587"/>
        <end position="623"/>
    </location>
</feature>
<comment type="function">
    <text evidence="6">Putative transcription activator involved in regulating light control of development.</text>
</comment>
<keyword evidence="3 5" id="KW-0863">Zinc-finger</keyword>
<reference evidence="10" key="2">
    <citation type="submission" date="2008-12" db="EMBL/GenBank/DDBJ databases">
        <title>Improved gene annotation of the rice (Oryza sativa) genomes.</title>
        <authorList>
            <person name="Wang J."/>
            <person name="Li R."/>
            <person name="Fan W."/>
            <person name="Huang Q."/>
            <person name="Zhang J."/>
            <person name="Zhou Y."/>
            <person name="Hu Y."/>
            <person name="Zi S."/>
            <person name="Li J."/>
            <person name="Ni P."/>
            <person name="Zheng H."/>
            <person name="Zhang Y."/>
            <person name="Zhao M."/>
            <person name="Hao Q."/>
            <person name="McDermott J."/>
            <person name="Samudrala R."/>
            <person name="Kristiansen K."/>
            <person name="Wong G.K.-S."/>
        </authorList>
    </citation>
    <scope>NUCLEOTIDE SEQUENCE</scope>
</reference>
<name>B9F0F7_ORYSJ</name>
<comment type="subcellular location">
    <subcellularLocation>
        <location evidence="6">Nucleus</location>
    </subcellularLocation>
</comment>
<feature type="compositionally biased region" description="Polar residues" evidence="7">
    <location>
        <begin position="205"/>
        <end position="219"/>
    </location>
</feature>
<keyword evidence="2 6" id="KW-0479">Metal-binding</keyword>
<evidence type="ECO:0000259" key="9">
    <source>
        <dbReference type="PROSITE" id="PS50966"/>
    </source>
</evidence>
<evidence type="ECO:0000256" key="3">
    <source>
        <dbReference type="ARBA" id="ARBA00022771"/>
    </source>
</evidence>
<dbReference type="PROSITE" id="PS50966">
    <property type="entry name" value="ZF_SWIM"/>
    <property type="match status" value="1"/>
</dbReference>
<protein>
    <recommendedName>
        <fullName evidence="6">Protein FAR1-RELATED SEQUENCE</fullName>
    </recommendedName>
</protein>
<dbReference type="Pfam" id="PF03101">
    <property type="entry name" value="FAR1"/>
    <property type="match status" value="1"/>
</dbReference>
<feature type="region of interest" description="Disordered" evidence="7">
    <location>
        <begin position="1"/>
        <end position="23"/>
    </location>
</feature>
<dbReference type="GO" id="GO:0005634">
    <property type="term" value="C:nucleus"/>
    <property type="evidence" value="ECO:0007669"/>
    <property type="project" value="UniProtKB-SubCell"/>
</dbReference>
<evidence type="ECO:0000313" key="10">
    <source>
        <dbReference type="EMBL" id="EEE57149.1"/>
    </source>
</evidence>
<evidence type="ECO:0000256" key="5">
    <source>
        <dbReference type="PROSITE-ProRule" id="PRU00325"/>
    </source>
</evidence>
<feature type="compositionally biased region" description="Basic residues" evidence="7">
    <location>
        <begin position="746"/>
        <end position="761"/>
    </location>
</feature>
<dbReference type="InterPro" id="IPR006564">
    <property type="entry name" value="Znf_PMZ"/>
</dbReference>
<keyword evidence="4 6" id="KW-0862">Zinc</keyword>
<dbReference type="PROSITE" id="PS50811">
    <property type="entry name" value="WRKY"/>
    <property type="match status" value="1"/>
</dbReference>
<dbReference type="AlphaFoldDB" id="B9F0F7"/>
<feature type="region of interest" description="Disordered" evidence="7">
    <location>
        <begin position="733"/>
        <end position="763"/>
    </location>
</feature>
<accession>B9F0F7</accession>
<dbReference type="GO" id="GO:0003700">
    <property type="term" value="F:DNA-binding transcription factor activity"/>
    <property type="evidence" value="ECO:0007669"/>
    <property type="project" value="InterPro"/>
</dbReference>
<dbReference type="PANTHER" id="PTHR31669:SF281">
    <property type="entry name" value="PROTEIN FAR1-RELATED SEQUENCE"/>
    <property type="match status" value="1"/>
</dbReference>
<sequence>MAASDWVDPPPAPTGAANLPSSGTKGAAMTATMITVAVVAAMTMTASGARLKIVVGDGKAAIGNTAVEDSEAGPCIPRLQAATGDYTPWLGQEFASEHEAYEFYRYYAWKLGFSVRREYANKSRKTGEITSRKFVCSREGFKAPDKRTNHTRTPQPDTRTGCHANLVIRRKNDTSKYEVYAFEAQHNHPLFIPSCANPLQKKLSDVQSSDADNSASVTHASEPDSRNSILAEKTIKSPEISQRSLHTRRQREIKCGEASALLNYLQDQCRADPLFYHAVQLDAEDKVTNIFWADAKMVIDFGQFGDVVSFDIVPRNNMNLRPFASFVGFNNYGETVLLGMALMYDDSLESFQWLFETFLHAMSGQAPRTVFSRQDAIVSKAISLVMPDTCHAICTWNLKQSAKSNLNHLIRGDCGFIKEFKACINDYEEEVEFFTAWEAMISKYNLHNNVWLQKVFEEKEKWARPYTKWIFSAGMKNTQLNERLHSDVRDYLKSDVDIISFLKHLKKLVNDRRYIELEVEFSSRLKLPDFKIRAPILRQASEAYTGMIFQLFQEEYEEFQSAYIVTRDESGPSREYIVAILEKERRYKVHGNPCEQTVTCSCRKFETLGFLCSHALKVLDTMDIKYMPDRYILKRWTKYGRCLTAPQVEGRKVQADTTLEFSSRYEYLCPVYVRLVARASECEESYRVLDQCSVELGKKIEEILQKQTSIDASAPQSDIEDVTISLSANGTDNESERALDYSSSTRPKRRKKKGRNAKSQRKSCIEKGLQKTKKVQPEQSPIQYTMLDAAQPGNVLFQFLRPSTAFKFCNAEVFYLKSYAIPPWTVVITDSSSKDYDYGYFGLENLEFTIVHASATF</sequence>
<dbReference type="InterPro" id="IPR007527">
    <property type="entry name" value="Znf_SWIM"/>
</dbReference>
<evidence type="ECO:0000259" key="8">
    <source>
        <dbReference type="PROSITE" id="PS50811"/>
    </source>
</evidence>